<keyword evidence="6" id="KW-0460">Magnesium</keyword>
<dbReference type="STRING" id="1291743.LOSG293_560040"/>
<evidence type="ECO:0000256" key="9">
    <source>
        <dbReference type="ARBA" id="ARBA00023306"/>
    </source>
</evidence>
<feature type="domain" description="EngB-type G" evidence="11">
    <location>
        <begin position="22"/>
        <end position="195"/>
    </location>
</feature>
<dbReference type="NCBIfam" id="TIGR03598">
    <property type="entry name" value="GTPase_YsxC"/>
    <property type="match status" value="1"/>
</dbReference>
<dbReference type="GO" id="GO:0005829">
    <property type="term" value="C:cytosol"/>
    <property type="evidence" value="ECO:0007669"/>
    <property type="project" value="TreeGrafter"/>
</dbReference>
<dbReference type="GO" id="GO:0000917">
    <property type="term" value="P:division septum assembly"/>
    <property type="evidence" value="ECO:0007669"/>
    <property type="project" value="UniProtKB-KW"/>
</dbReference>
<dbReference type="InterPro" id="IPR006073">
    <property type="entry name" value="GTP-bd"/>
</dbReference>
<evidence type="ECO:0000256" key="8">
    <source>
        <dbReference type="ARBA" id="ARBA00023210"/>
    </source>
</evidence>
<evidence type="ECO:0000256" key="7">
    <source>
        <dbReference type="ARBA" id="ARBA00023134"/>
    </source>
</evidence>
<keyword evidence="8 10" id="KW-0717">Septation</keyword>
<dbReference type="AlphaFoldDB" id="A0A081BL23"/>
<keyword evidence="9 10" id="KW-0131">Cell cycle</keyword>
<keyword evidence="7 10" id="KW-0342">GTP-binding</keyword>
<dbReference type="eggNOG" id="COG0218">
    <property type="taxonomic scope" value="Bacteria"/>
</dbReference>
<organism evidence="12 13">
    <name type="scientific">Secundilactobacillus oryzae JCM 18671</name>
    <dbReference type="NCBI Taxonomy" id="1291743"/>
    <lineage>
        <taxon>Bacteria</taxon>
        <taxon>Bacillati</taxon>
        <taxon>Bacillota</taxon>
        <taxon>Bacilli</taxon>
        <taxon>Lactobacillales</taxon>
        <taxon>Lactobacillaceae</taxon>
        <taxon>Secundilactobacillus</taxon>
    </lineage>
</organism>
<reference evidence="12" key="1">
    <citation type="journal article" date="2014" name="Genome Announc.">
        <title>Draft Genome Sequence of Lactobacillus oryzae Strain SG293T.</title>
        <authorList>
            <person name="Tanizawa Y."/>
            <person name="Fujisawa T."/>
            <person name="Mochizuki T."/>
            <person name="Kaminuma E."/>
            <person name="Nakamura Y."/>
            <person name="Tohno M."/>
        </authorList>
    </citation>
    <scope>NUCLEOTIDE SEQUENCE [LARGE SCALE GENOMIC DNA]</scope>
    <source>
        <strain evidence="12">SG293</strain>
    </source>
</reference>
<evidence type="ECO:0000256" key="10">
    <source>
        <dbReference type="HAMAP-Rule" id="MF_00321"/>
    </source>
</evidence>
<dbReference type="FunFam" id="3.40.50.300:FF:000098">
    <property type="entry name" value="Probable GTP-binding protein EngB"/>
    <property type="match status" value="1"/>
</dbReference>
<comment type="function">
    <text evidence="10">Necessary for normal cell division and for the maintenance of normal septation.</text>
</comment>
<sequence length="201" mass="23101">MEVNNVELVMSAVSPTQYPTTGYPEIAFVGRSNVGKSSMTNVLINRKSYARTSSQPGKTQTLNFYQVEDQLYFVDVPGYGYAKVSKQEREKWGEMIETYLTQRETLRGVVSLVDARHEPTQDDVQMYQWLSYYDIPILILATKADKIVRGKWNKQESIIKKKLGFNKKDSFVMFSAQTKMGKDEIWKWIEDHAFGGDQDGI</sequence>
<evidence type="ECO:0000313" key="12">
    <source>
        <dbReference type="EMBL" id="GAK48741.1"/>
    </source>
</evidence>
<dbReference type="NCBIfam" id="TIGR00231">
    <property type="entry name" value="small_GTP"/>
    <property type="match status" value="1"/>
</dbReference>
<evidence type="ECO:0000256" key="4">
    <source>
        <dbReference type="ARBA" id="ARBA00022723"/>
    </source>
</evidence>
<comment type="similarity">
    <text evidence="2 10">Belongs to the TRAFAC class TrmE-Era-EngA-EngB-Septin-like GTPase superfamily. EngB GTPase family.</text>
</comment>
<evidence type="ECO:0000256" key="5">
    <source>
        <dbReference type="ARBA" id="ARBA00022741"/>
    </source>
</evidence>
<dbReference type="GO" id="GO:0046872">
    <property type="term" value="F:metal ion binding"/>
    <property type="evidence" value="ECO:0007669"/>
    <property type="project" value="UniProtKB-KW"/>
</dbReference>
<evidence type="ECO:0000256" key="3">
    <source>
        <dbReference type="ARBA" id="ARBA00022618"/>
    </source>
</evidence>
<dbReference type="HAMAP" id="MF_00321">
    <property type="entry name" value="GTPase_EngB"/>
    <property type="match status" value="1"/>
</dbReference>
<dbReference type="GO" id="GO:0005525">
    <property type="term" value="F:GTP binding"/>
    <property type="evidence" value="ECO:0007669"/>
    <property type="project" value="UniProtKB-UniRule"/>
</dbReference>
<evidence type="ECO:0000256" key="1">
    <source>
        <dbReference type="ARBA" id="ARBA00001946"/>
    </source>
</evidence>
<dbReference type="InterPro" id="IPR030393">
    <property type="entry name" value="G_ENGB_dom"/>
</dbReference>
<dbReference type="PANTHER" id="PTHR11649:SF13">
    <property type="entry name" value="ENGB-TYPE G DOMAIN-CONTAINING PROTEIN"/>
    <property type="match status" value="1"/>
</dbReference>
<dbReference type="RefSeq" id="WP_034529756.1">
    <property type="nucleotide sequence ID" value="NZ_BBAZ01000058.1"/>
</dbReference>
<dbReference type="PANTHER" id="PTHR11649">
    <property type="entry name" value="MSS1/TRME-RELATED GTP-BINDING PROTEIN"/>
    <property type="match status" value="1"/>
</dbReference>
<keyword evidence="13" id="KW-1185">Reference proteome</keyword>
<dbReference type="InterPro" id="IPR027417">
    <property type="entry name" value="P-loop_NTPase"/>
</dbReference>
<evidence type="ECO:0000256" key="2">
    <source>
        <dbReference type="ARBA" id="ARBA00009638"/>
    </source>
</evidence>
<comment type="caution">
    <text evidence="12">The sequence shown here is derived from an EMBL/GenBank/DDBJ whole genome shotgun (WGS) entry which is preliminary data.</text>
</comment>
<proteinExistence type="inferred from homology"/>
<dbReference type="Proteomes" id="UP000028700">
    <property type="component" value="Unassembled WGS sequence"/>
</dbReference>
<protein>
    <recommendedName>
        <fullName evidence="10">Probable GTP-binding protein EngB</fullName>
    </recommendedName>
</protein>
<keyword evidence="4" id="KW-0479">Metal-binding</keyword>
<dbReference type="PROSITE" id="PS51706">
    <property type="entry name" value="G_ENGB"/>
    <property type="match status" value="1"/>
</dbReference>
<comment type="cofactor">
    <cofactor evidence="1">
        <name>Mg(2+)</name>
        <dbReference type="ChEBI" id="CHEBI:18420"/>
    </cofactor>
</comment>
<dbReference type="SUPFAM" id="SSF52540">
    <property type="entry name" value="P-loop containing nucleoside triphosphate hydrolases"/>
    <property type="match status" value="1"/>
</dbReference>
<accession>A0A081BL23</accession>
<dbReference type="InterPro" id="IPR005225">
    <property type="entry name" value="Small_GTP-bd"/>
</dbReference>
<name>A0A081BL23_9LACO</name>
<dbReference type="InterPro" id="IPR019987">
    <property type="entry name" value="GTP-bd_ribosome_bio_YsxC"/>
</dbReference>
<dbReference type="CDD" id="cd01876">
    <property type="entry name" value="YihA_EngB"/>
    <property type="match status" value="1"/>
</dbReference>
<dbReference type="Gene3D" id="3.40.50.300">
    <property type="entry name" value="P-loop containing nucleotide triphosphate hydrolases"/>
    <property type="match status" value="1"/>
</dbReference>
<evidence type="ECO:0000313" key="13">
    <source>
        <dbReference type="Proteomes" id="UP000028700"/>
    </source>
</evidence>
<evidence type="ECO:0000256" key="6">
    <source>
        <dbReference type="ARBA" id="ARBA00022842"/>
    </source>
</evidence>
<dbReference type="OrthoDB" id="9804921at2"/>
<keyword evidence="3 10" id="KW-0132">Cell division</keyword>
<gene>
    <name evidence="10" type="primary">engB</name>
    <name evidence="12" type="ORF">LOSG293_560040</name>
</gene>
<keyword evidence="5 10" id="KW-0547">Nucleotide-binding</keyword>
<evidence type="ECO:0000259" key="11">
    <source>
        <dbReference type="PROSITE" id="PS51706"/>
    </source>
</evidence>
<dbReference type="EMBL" id="BBJM01000056">
    <property type="protein sequence ID" value="GAK48741.1"/>
    <property type="molecule type" value="Genomic_DNA"/>
</dbReference>
<dbReference type="Pfam" id="PF01926">
    <property type="entry name" value="MMR_HSR1"/>
    <property type="match status" value="1"/>
</dbReference>